<evidence type="ECO:0000259" key="1">
    <source>
        <dbReference type="Pfam" id="PF01370"/>
    </source>
</evidence>
<dbReference type="Proteomes" id="UP000295215">
    <property type="component" value="Unassembled WGS sequence"/>
</dbReference>
<dbReference type="OrthoDB" id="9803111at2"/>
<dbReference type="InterPro" id="IPR051783">
    <property type="entry name" value="NAD(P)-dependent_oxidoreduct"/>
</dbReference>
<dbReference type="Pfam" id="PF01370">
    <property type="entry name" value="Epimerase"/>
    <property type="match status" value="1"/>
</dbReference>
<dbReference type="InterPro" id="IPR001509">
    <property type="entry name" value="Epimerase_deHydtase"/>
</dbReference>
<evidence type="ECO:0000313" key="3">
    <source>
        <dbReference type="Proteomes" id="UP000295215"/>
    </source>
</evidence>
<dbReference type="PANTHER" id="PTHR48079">
    <property type="entry name" value="PROTEIN YEEZ"/>
    <property type="match status" value="1"/>
</dbReference>
<name>A0A4R7ERP4_9FLAO</name>
<dbReference type="InterPro" id="IPR036291">
    <property type="entry name" value="NAD(P)-bd_dom_sf"/>
</dbReference>
<dbReference type="GO" id="GO:0004029">
    <property type="term" value="F:aldehyde dehydrogenase (NAD+) activity"/>
    <property type="evidence" value="ECO:0007669"/>
    <property type="project" value="TreeGrafter"/>
</dbReference>
<organism evidence="2 3">
    <name type="scientific">Myroides indicus</name>
    <dbReference type="NCBI Taxonomy" id="1323422"/>
    <lineage>
        <taxon>Bacteria</taxon>
        <taxon>Pseudomonadati</taxon>
        <taxon>Bacteroidota</taxon>
        <taxon>Flavobacteriia</taxon>
        <taxon>Flavobacteriales</taxon>
        <taxon>Flavobacteriaceae</taxon>
        <taxon>Myroides</taxon>
    </lineage>
</organism>
<reference evidence="2 3" key="1">
    <citation type="submission" date="2019-03" db="EMBL/GenBank/DDBJ databases">
        <title>Genomic Encyclopedia of Archaeal and Bacterial Type Strains, Phase II (KMG-II): from individual species to whole genera.</title>
        <authorList>
            <person name="Goeker M."/>
        </authorList>
    </citation>
    <scope>NUCLEOTIDE SEQUENCE [LARGE SCALE GENOMIC DNA]</scope>
    <source>
        <strain evidence="2 3">DSM 28213</strain>
    </source>
</reference>
<gene>
    <name evidence="2" type="ORF">C8P70_1265</name>
</gene>
<protein>
    <submittedName>
        <fullName evidence="2">Nucleoside-diphosphate-sugar epimerase</fullName>
    </submittedName>
</protein>
<accession>A0A4R7ERP4</accession>
<sequence>MNNIFITGANSLLGTNLIELLCQDNYNVYALVRAKNKYQGKQYNNLFLIESNLFDDLSPYLKKCTILVHIAAETRQHLHSAKHYDKINFCATKTIFETAQQCHVKRMIMVSTANTLSHGTKDNPGNELKPFRYPFTKSFYAQSKSKAEQYLKTNSKETEVIFLHPTFMLGAYDHKPSSGKILFMIWKKKWIFCPKGGKNFVHVQDVSKAIISAFSKAKDKEHYLLCNENLTYKEFFKKFNHTTQQKTKIITVPDFILLFIGFFGDLVRLLQINTSLNSTNMRILYEKNFYSNQKSRSELGIEYQPVETAIRDALHYFNQKGM</sequence>
<comment type="caution">
    <text evidence="2">The sequence shown here is derived from an EMBL/GenBank/DDBJ whole genome shotgun (WGS) entry which is preliminary data.</text>
</comment>
<dbReference type="PANTHER" id="PTHR48079:SF6">
    <property type="entry name" value="NAD(P)-BINDING DOMAIN-CONTAINING PROTEIN-RELATED"/>
    <property type="match status" value="1"/>
</dbReference>
<evidence type="ECO:0000313" key="2">
    <source>
        <dbReference type="EMBL" id="TDS53973.1"/>
    </source>
</evidence>
<dbReference type="EMBL" id="SOAG01000026">
    <property type="protein sequence ID" value="TDS53973.1"/>
    <property type="molecule type" value="Genomic_DNA"/>
</dbReference>
<dbReference type="SUPFAM" id="SSF51735">
    <property type="entry name" value="NAD(P)-binding Rossmann-fold domains"/>
    <property type="match status" value="1"/>
</dbReference>
<dbReference type="RefSeq" id="WP_133713336.1">
    <property type="nucleotide sequence ID" value="NZ_SOAG01000026.1"/>
</dbReference>
<dbReference type="Gene3D" id="3.40.50.720">
    <property type="entry name" value="NAD(P)-binding Rossmann-like Domain"/>
    <property type="match status" value="1"/>
</dbReference>
<dbReference type="GO" id="GO:0005737">
    <property type="term" value="C:cytoplasm"/>
    <property type="evidence" value="ECO:0007669"/>
    <property type="project" value="TreeGrafter"/>
</dbReference>
<proteinExistence type="predicted"/>
<keyword evidence="3" id="KW-1185">Reference proteome</keyword>
<feature type="domain" description="NAD-dependent epimerase/dehydratase" evidence="1">
    <location>
        <begin position="4"/>
        <end position="224"/>
    </location>
</feature>
<dbReference type="AlphaFoldDB" id="A0A4R7ERP4"/>